<dbReference type="GO" id="GO:0016787">
    <property type="term" value="F:hydrolase activity"/>
    <property type="evidence" value="ECO:0007669"/>
    <property type="project" value="UniProtKB-KW"/>
</dbReference>
<dbReference type="PANTHER" id="PTHR47396:SF1">
    <property type="entry name" value="ATP-DEPENDENT HELICASE IRC3-RELATED"/>
    <property type="match status" value="1"/>
</dbReference>
<dbReference type="Proteomes" id="UP001595693">
    <property type="component" value="Unassembled WGS sequence"/>
</dbReference>
<dbReference type="EMBL" id="JBHSAJ010000063">
    <property type="protein sequence ID" value="MFC3937146.1"/>
    <property type="molecule type" value="Genomic_DNA"/>
</dbReference>
<keyword evidence="2" id="KW-0547">Nucleotide-binding</keyword>
<dbReference type="InterPro" id="IPR006935">
    <property type="entry name" value="Helicase/UvrB_N"/>
</dbReference>
<accession>A0ABV8DFS4</accession>
<keyword evidence="2" id="KW-0347">Helicase</keyword>
<evidence type="ECO:0000313" key="2">
    <source>
        <dbReference type="EMBL" id="MFC3937146.1"/>
    </source>
</evidence>
<keyword evidence="2" id="KW-0378">Hydrolase</keyword>
<dbReference type="SUPFAM" id="SSF52540">
    <property type="entry name" value="P-loop containing nucleoside triphosphate hydrolases"/>
    <property type="match status" value="1"/>
</dbReference>
<comment type="caution">
    <text evidence="2">The sequence shown here is derived from an EMBL/GenBank/DDBJ whole genome shotgun (WGS) entry which is preliminary data.</text>
</comment>
<keyword evidence="3" id="KW-1185">Reference proteome</keyword>
<dbReference type="EC" id="3.6.4.-" evidence="2"/>
<dbReference type="RefSeq" id="WP_162239743.1">
    <property type="nucleotide sequence ID" value="NZ_JAMXAX010000165.1"/>
</dbReference>
<dbReference type="GO" id="GO:0004386">
    <property type="term" value="F:helicase activity"/>
    <property type="evidence" value="ECO:0007669"/>
    <property type="project" value="UniProtKB-KW"/>
</dbReference>
<reference evidence="3" key="1">
    <citation type="journal article" date="2019" name="Int. J. Syst. Evol. Microbiol.">
        <title>The Global Catalogue of Microorganisms (GCM) 10K type strain sequencing project: providing services to taxonomists for standard genome sequencing and annotation.</title>
        <authorList>
            <consortium name="The Broad Institute Genomics Platform"/>
            <consortium name="The Broad Institute Genome Sequencing Center for Infectious Disease"/>
            <person name="Wu L."/>
            <person name="Ma J."/>
        </authorList>
    </citation>
    <scope>NUCLEOTIDE SEQUENCE [LARGE SCALE GENOMIC DNA]</scope>
    <source>
        <strain evidence="3">CCUG 2113</strain>
    </source>
</reference>
<sequence length="467" mass="51897">MFQDIPGSLKLWAHQRGALSFIIDHLRSNSDPCLVRMPTGTGKTGVVACLSLLSATGRTLVLTPWANLRDQMVEALRHGFWGSIGEVAPTKKVVSILPSTAEDEIKTAASVLVCTFATLTELRRERPNVYAALAASIDVVFVDECHYEPALEWGKAVKGLKKPPVLLTATPYRNDLKLFRIRDTSRAVFQFTHEAAEAQGIIRPLNIQPLASSADLASLSREFVAVWNRARSSGELVSSSPRAIICCASAADIRVVVATLQSAGLDAIGIHENFDGLSKSGLIKDVPLLNTPATIWVHQNKLTEGLDDHRFCCLAFFCAVNNDRKLVQQIGRIIRKHKSDKQGREALLLAPVEFEVADRWDAYRAFEKDADMQSPERYREFVESMLNEQPDIEYFDGRFRRRFRTDELQRDPQVLIAPSVLVRAVGAGFKMAEYVEDCTDSLNLTDAESPRFLRRLFGLSQPTSAVA</sequence>
<keyword evidence="2" id="KW-0067">ATP-binding</keyword>
<evidence type="ECO:0000259" key="1">
    <source>
        <dbReference type="PROSITE" id="PS51192"/>
    </source>
</evidence>
<protein>
    <submittedName>
        <fullName evidence="2">DEAD/DEAH box helicase</fullName>
        <ecNumber evidence="2">3.6.4.-</ecNumber>
    </submittedName>
</protein>
<gene>
    <name evidence="2" type="ORF">ACFOW3_21210</name>
</gene>
<dbReference type="Gene3D" id="3.40.50.300">
    <property type="entry name" value="P-loop containing nucleotide triphosphate hydrolases"/>
    <property type="match status" value="2"/>
</dbReference>
<organism evidence="2 3">
    <name type="scientific">Acidovorax facilis</name>
    <dbReference type="NCBI Taxonomy" id="12917"/>
    <lineage>
        <taxon>Bacteria</taxon>
        <taxon>Pseudomonadati</taxon>
        <taxon>Pseudomonadota</taxon>
        <taxon>Betaproteobacteria</taxon>
        <taxon>Burkholderiales</taxon>
        <taxon>Comamonadaceae</taxon>
        <taxon>Acidovorax</taxon>
    </lineage>
</organism>
<dbReference type="PANTHER" id="PTHR47396">
    <property type="entry name" value="TYPE I RESTRICTION ENZYME ECOKI R PROTEIN"/>
    <property type="match status" value="1"/>
</dbReference>
<dbReference type="InterPro" id="IPR014001">
    <property type="entry name" value="Helicase_ATP-bd"/>
</dbReference>
<proteinExistence type="predicted"/>
<dbReference type="Pfam" id="PF04851">
    <property type="entry name" value="ResIII"/>
    <property type="match status" value="1"/>
</dbReference>
<dbReference type="PROSITE" id="PS51192">
    <property type="entry name" value="HELICASE_ATP_BIND_1"/>
    <property type="match status" value="1"/>
</dbReference>
<name>A0ABV8DFS4_9BURK</name>
<feature type="domain" description="Helicase ATP-binding" evidence="1">
    <location>
        <begin position="24"/>
        <end position="189"/>
    </location>
</feature>
<dbReference type="SMART" id="SM00487">
    <property type="entry name" value="DEXDc"/>
    <property type="match status" value="1"/>
</dbReference>
<dbReference type="InterPro" id="IPR027417">
    <property type="entry name" value="P-loop_NTPase"/>
</dbReference>
<dbReference type="InterPro" id="IPR050742">
    <property type="entry name" value="Helicase_Restrict-Modif_Enz"/>
</dbReference>
<evidence type="ECO:0000313" key="3">
    <source>
        <dbReference type="Proteomes" id="UP001595693"/>
    </source>
</evidence>